<proteinExistence type="predicted"/>
<name>A0ABP5Q2Y8_9ACTN</name>
<protein>
    <recommendedName>
        <fullName evidence="3">Peptidylprolyl isomerase</fullName>
    </recommendedName>
</protein>
<keyword evidence="2" id="KW-1185">Reference proteome</keyword>
<dbReference type="Proteomes" id="UP001499843">
    <property type="component" value="Unassembled WGS sequence"/>
</dbReference>
<dbReference type="EMBL" id="BAAAQX010000090">
    <property type="protein sequence ID" value="GAA2220491.1"/>
    <property type="molecule type" value="Genomic_DNA"/>
</dbReference>
<gene>
    <name evidence="1" type="ORF">GCM10009850_122420</name>
</gene>
<sequence length="89" mass="9972">MERRLPVHHTGLPSVHLNPSERVKPVTTRLPRLVARGCPADAPGQVVRVTFLRRIRPDGNPSHQDLYPHLGWGSRAWVGPGLEYPVTKL</sequence>
<accession>A0ABP5Q2Y8</accession>
<evidence type="ECO:0000313" key="1">
    <source>
        <dbReference type="EMBL" id="GAA2220491.1"/>
    </source>
</evidence>
<organism evidence="1 2">
    <name type="scientific">Nonomuraea monospora</name>
    <dbReference type="NCBI Taxonomy" id="568818"/>
    <lineage>
        <taxon>Bacteria</taxon>
        <taxon>Bacillati</taxon>
        <taxon>Actinomycetota</taxon>
        <taxon>Actinomycetes</taxon>
        <taxon>Streptosporangiales</taxon>
        <taxon>Streptosporangiaceae</taxon>
        <taxon>Nonomuraea</taxon>
    </lineage>
</organism>
<evidence type="ECO:0008006" key="3">
    <source>
        <dbReference type="Google" id="ProtNLM"/>
    </source>
</evidence>
<evidence type="ECO:0000313" key="2">
    <source>
        <dbReference type="Proteomes" id="UP001499843"/>
    </source>
</evidence>
<comment type="caution">
    <text evidence="1">The sequence shown here is derived from an EMBL/GenBank/DDBJ whole genome shotgun (WGS) entry which is preliminary data.</text>
</comment>
<reference evidence="2" key="1">
    <citation type="journal article" date="2019" name="Int. J. Syst. Evol. Microbiol.">
        <title>The Global Catalogue of Microorganisms (GCM) 10K type strain sequencing project: providing services to taxonomists for standard genome sequencing and annotation.</title>
        <authorList>
            <consortium name="The Broad Institute Genomics Platform"/>
            <consortium name="The Broad Institute Genome Sequencing Center for Infectious Disease"/>
            <person name="Wu L."/>
            <person name="Ma J."/>
        </authorList>
    </citation>
    <scope>NUCLEOTIDE SEQUENCE [LARGE SCALE GENOMIC DNA]</scope>
    <source>
        <strain evidence="2">JCM 16114</strain>
    </source>
</reference>